<evidence type="ECO:0000256" key="6">
    <source>
        <dbReference type="SAM" id="Coils"/>
    </source>
</evidence>
<dbReference type="GO" id="GO:0005886">
    <property type="term" value="C:plasma membrane"/>
    <property type="evidence" value="ECO:0007669"/>
    <property type="project" value="UniProtKB-SubCell"/>
</dbReference>
<feature type="transmembrane region" description="Helical" evidence="7">
    <location>
        <begin position="100"/>
        <end position="120"/>
    </location>
</feature>
<evidence type="ECO:0000256" key="7">
    <source>
        <dbReference type="SAM" id="Phobius"/>
    </source>
</evidence>
<feature type="domain" description="Type II secretion system protein GspF" evidence="8">
    <location>
        <begin position="163"/>
        <end position="284"/>
    </location>
</feature>
<accession>A0A918NG84</accession>
<reference evidence="9 10" key="1">
    <citation type="journal article" date="2014" name="Int. J. Syst. Evol. Microbiol.">
        <title>Complete genome sequence of Corynebacterium casei LMG S-19264T (=DSM 44701T), isolated from a smear-ripened cheese.</title>
        <authorList>
            <consortium name="US DOE Joint Genome Institute (JGI-PGF)"/>
            <person name="Walter F."/>
            <person name="Albersmeier A."/>
            <person name="Kalinowski J."/>
            <person name="Ruckert C."/>
        </authorList>
    </citation>
    <scope>NUCLEOTIDE SEQUENCE [LARGE SCALE GENOMIC DNA]</scope>
    <source>
        <strain evidence="9 10">KCTC 23968</strain>
    </source>
</reference>
<keyword evidence="5 7" id="KW-0472">Membrane</keyword>
<dbReference type="PANTHER" id="PTHR35007">
    <property type="entry name" value="INTEGRAL MEMBRANE PROTEIN-RELATED"/>
    <property type="match status" value="1"/>
</dbReference>
<sequence>MDQQTLIAICGVGLVICVGLLFMGGESSGDGKRVRELAGKKTLGSNIKEKLKVEDTGARRKQIEETLGKIEERQNEKRKKAKSLEARLVQADWSTKPQTFLIISLGIAVVSAIIPFVLGLDILKCIGLGFVVGFGIPRFFLNAAINKRQAKFTSHFADAMDIIVRGVRTGLPLGDCLKIIAHESPAPLGTEFRRVVEGESLGIPIEVCLEQMYERMPISEVNFFATVLNIQKTTGGNLGESLANLSSVLRGRKILREKIKALSAEAKVSAIIIGSLPIVVMLLVTVASPDYMTGLYTTPTGQKNMMIGAVMMVMGTLMMRKMMNFKF</sequence>
<evidence type="ECO:0000256" key="5">
    <source>
        <dbReference type="ARBA" id="ARBA00023136"/>
    </source>
</evidence>
<evidence type="ECO:0000256" key="4">
    <source>
        <dbReference type="ARBA" id="ARBA00022989"/>
    </source>
</evidence>
<dbReference type="AlphaFoldDB" id="A0A918NG84"/>
<evidence type="ECO:0000313" key="9">
    <source>
        <dbReference type="EMBL" id="GGX65177.1"/>
    </source>
</evidence>
<dbReference type="InterPro" id="IPR018076">
    <property type="entry name" value="T2SS_GspF_dom"/>
</dbReference>
<evidence type="ECO:0000256" key="3">
    <source>
        <dbReference type="ARBA" id="ARBA00022692"/>
    </source>
</evidence>
<evidence type="ECO:0000256" key="1">
    <source>
        <dbReference type="ARBA" id="ARBA00004651"/>
    </source>
</evidence>
<evidence type="ECO:0000256" key="2">
    <source>
        <dbReference type="ARBA" id="ARBA00022475"/>
    </source>
</evidence>
<dbReference type="Gene3D" id="1.20.81.30">
    <property type="entry name" value="Type II secretion system (T2SS), domain F"/>
    <property type="match status" value="1"/>
</dbReference>
<keyword evidence="10" id="KW-1185">Reference proteome</keyword>
<evidence type="ECO:0000313" key="10">
    <source>
        <dbReference type="Proteomes" id="UP000600865"/>
    </source>
</evidence>
<keyword evidence="3 7" id="KW-0812">Transmembrane</keyword>
<proteinExistence type="predicted"/>
<feature type="transmembrane region" description="Helical" evidence="7">
    <location>
        <begin position="6"/>
        <end position="25"/>
    </location>
</feature>
<gene>
    <name evidence="9" type="ORF">GCM10011309_14300</name>
</gene>
<keyword evidence="2" id="KW-1003">Cell membrane</keyword>
<feature type="transmembrane region" description="Helical" evidence="7">
    <location>
        <begin position="126"/>
        <end position="145"/>
    </location>
</feature>
<name>A0A918NG84_9PROT</name>
<evidence type="ECO:0000259" key="8">
    <source>
        <dbReference type="Pfam" id="PF00482"/>
    </source>
</evidence>
<dbReference type="PANTHER" id="PTHR35007:SF1">
    <property type="entry name" value="PILUS ASSEMBLY PROTEIN"/>
    <property type="match status" value="1"/>
</dbReference>
<dbReference type="InterPro" id="IPR042094">
    <property type="entry name" value="T2SS_GspF_sf"/>
</dbReference>
<comment type="caution">
    <text evidence="9">The sequence shown here is derived from an EMBL/GenBank/DDBJ whole genome shotgun (WGS) entry which is preliminary data.</text>
</comment>
<protein>
    <submittedName>
        <fullName evidence="9">Secretion protein F</fullName>
    </submittedName>
</protein>
<feature type="transmembrane region" description="Helical" evidence="7">
    <location>
        <begin position="268"/>
        <end position="289"/>
    </location>
</feature>
<keyword evidence="4 7" id="KW-1133">Transmembrane helix</keyword>
<dbReference type="Proteomes" id="UP000600865">
    <property type="component" value="Unassembled WGS sequence"/>
</dbReference>
<organism evidence="9 10">
    <name type="scientific">Litorimonas cladophorae</name>
    <dbReference type="NCBI Taxonomy" id="1220491"/>
    <lineage>
        <taxon>Bacteria</taxon>
        <taxon>Pseudomonadati</taxon>
        <taxon>Pseudomonadota</taxon>
        <taxon>Alphaproteobacteria</taxon>
        <taxon>Maricaulales</taxon>
        <taxon>Robiginitomaculaceae</taxon>
    </lineage>
</organism>
<comment type="subcellular location">
    <subcellularLocation>
        <location evidence="1">Cell membrane</location>
        <topology evidence="1">Multi-pass membrane protein</topology>
    </subcellularLocation>
</comment>
<dbReference type="Pfam" id="PF00482">
    <property type="entry name" value="T2SSF"/>
    <property type="match status" value="1"/>
</dbReference>
<feature type="coiled-coil region" evidence="6">
    <location>
        <begin position="53"/>
        <end position="87"/>
    </location>
</feature>
<dbReference type="RefSeq" id="WP_189583313.1">
    <property type="nucleotide sequence ID" value="NZ_BMYV01000001.1"/>
</dbReference>
<dbReference type="EMBL" id="BMYV01000001">
    <property type="protein sequence ID" value="GGX65177.1"/>
    <property type="molecule type" value="Genomic_DNA"/>
</dbReference>
<feature type="transmembrane region" description="Helical" evidence="7">
    <location>
        <begin position="301"/>
        <end position="319"/>
    </location>
</feature>
<keyword evidence="6" id="KW-0175">Coiled coil</keyword>